<evidence type="ECO:0000256" key="17">
    <source>
        <dbReference type="SAM" id="MobiDB-lite"/>
    </source>
</evidence>
<keyword evidence="16" id="KW-0106">Calcium</keyword>
<feature type="domain" description="RIH" evidence="18">
    <location>
        <begin position="348"/>
        <end position="543"/>
    </location>
</feature>
<dbReference type="PRINTS" id="PR00779">
    <property type="entry name" value="INSP3RECEPTR"/>
</dbReference>
<feature type="compositionally biased region" description="Low complexity" evidence="17">
    <location>
        <begin position="82"/>
        <end position="93"/>
    </location>
</feature>
<keyword evidence="5 16" id="KW-0109">Calcium transport</keyword>
<organism evidence="20 21">
    <name type="scientific">Acipenser ruthenus</name>
    <name type="common">Sterlet sturgeon</name>
    <dbReference type="NCBI Taxonomy" id="7906"/>
    <lineage>
        <taxon>Eukaryota</taxon>
        <taxon>Metazoa</taxon>
        <taxon>Chordata</taxon>
        <taxon>Craniata</taxon>
        <taxon>Vertebrata</taxon>
        <taxon>Euteleostomi</taxon>
        <taxon>Actinopterygii</taxon>
        <taxon>Chondrostei</taxon>
        <taxon>Acipenseriformes</taxon>
        <taxon>Acipenseridae</taxon>
        <taxon>Acipenser</taxon>
    </lineage>
</organism>
<accession>A0A444UUX5</accession>
<dbReference type="InterPro" id="IPR013662">
    <property type="entry name" value="RIH_assoc-dom"/>
</dbReference>
<evidence type="ECO:0000256" key="13">
    <source>
        <dbReference type="ARBA" id="ARBA00023286"/>
    </source>
</evidence>
<reference evidence="20 21" key="1">
    <citation type="submission" date="2019-01" db="EMBL/GenBank/DDBJ databases">
        <title>Draft Genome and Complete Hox-Cluster Characterization of the Sterlet Sturgeon (Acipenser ruthenus).</title>
        <authorList>
            <person name="Wei Q."/>
        </authorList>
    </citation>
    <scope>NUCLEOTIDE SEQUENCE [LARGE SCALE GENOMIC DNA]</scope>
    <source>
        <strain evidence="20">WHYD16114868_AA</strain>
        <tissue evidence="20">Blood</tissue>
    </source>
</reference>
<dbReference type="EMBL" id="SCEB01007298">
    <property type="protein sequence ID" value="RXM91974.1"/>
    <property type="molecule type" value="Genomic_DNA"/>
</dbReference>
<dbReference type="InterPro" id="IPR035910">
    <property type="entry name" value="RyR/IP3R_RIH_dom_sf"/>
</dbReference>
<evidence type="ECO:0000256" key="16">
    <source>
        <dbReference type="RuleBase" id="RU368044"/>
    </source>
</evidence>
<evidence type="ECO:0000256" key="8">
    <source>
        <dbReference type="ARBA" id="ARBA00022824"/>
    </source>
</evidence>
<keyword evidence="21" id="KW-1185">Reference proteome</keyword>
<proteinExistence type="inferred from homology"/>
<evidence type="ECO:0000259" key="19">
    <source>
        <dbReference type="Pfam" id="PF08454"/>
    </source>
</evidence>
<dbReference type="SUPFAM" id="SSF100909">
    <property type="entry name" value="IP3 receptor type 1 binding core, domain 2"/>
    <property type="match status" value="1"/>
</dbReference>
<comment type="function">
    <text evidence="16">Receptor for inositol 1,4,5-trisphosphate, a second messenger that mediates the release of intracellular calcium.</text>
</comment>
<evidence type="ECO:0000256" key="7">
    <source>
        <dbReference type="ARBA" id="ARBA00022692"/>
    </source>
</evidence>
<dbReference type="Proteomes" id="UP000289886">
    <property type="component" value="Unassembled WGS sequence"/>
</dbReference>
<keyword evidence="4 16" id="KW-0813">Transport</keyword>
<dbReference type="Gene3D" id="1.25.10.30">
    <property type="entry name" value="IP3 receptor type 1 binding core, RIH domain"/>
    <property type="match status" value="1"/>
</dbReference>
<evidence type="ECO:0000256" key="15">
    <source>
        <dbReference type="ARBA" id="ARBA00023329"/>
    </source>
</evidence>
<evidence type="ECO:0000256" key="10">
    <source>
        <dbReference type="ARBA" id="ARBA00023065"/>
    </source>
</evidence>
<dbReference type="GO" id="GO:0030658">
    <property type="term" value="C:transport vesicle membrane"/>
    <property type="evidence" value="ECO:0007669"/>
    <property type="project" value="UniProtKB-SubCell"/>
</dbReference>
<dbReference type="InterPro" id="IPR015925">
    <property type="entry name" value="Ryanodine_IP3_receptor"/>
</dbReference>
<keyword evidence="6 16" id="KW-0107">Calcium channel</keyword>
<evidence type="ECO:0000256" key="4">
    <source>
        <dbReference type="ARBA" id="ARBA00022448"/>
    </source>
</evidence>
<evidence type="ECO:0000256" key="14">
    <source>
        <dbReference type="ARBA" id="ARBA00023303"/>
    </source>
</evidence>
<keyword evidence="11 16" id="KW-0472">Membrane</keyword>
<evidence type="ECO:0000256" key="2">
    <source>
        <dbReference type="ARBA" id="ARBA00004638"/>
    </source>
</evidence>
<feature type="region of interest" description="Disordered" evidence="17">
    <location>
        <begin position="82"/>
        <end position="101"/>
    </location>
</feature>
<evidence type="ECO:0000256" key="6">
    <source>
        <dbReference type="ARBA" id="ARBA00022673"/>
    </source>
</evidence>
<evidence type="ECO:0000259" key="18">
    <source>
        <dbReference type="Pfam" id="PF01365"/>
    </source>
</evidence>
<keyword evidence="15" id="KW-0968">Cytoplasmic vesicle</keyword>
<evidence type="ECO:0000256" key="9">
    <source>
        <dbReference type="ARBA" id="ARBA00022989"/>
    </source>
</evidence>
<name>A0A444UUX5_ACIRT</name>
<dbReference type="GO" id="GO:0070679">
    <property type="term" value="F:inositol 1,4,5 trisphosphate binding"/>
    <property type="evidence" value="ECO:0007669"/>
    <property type="project" value="UniProtKB-UniRule"/>
</dbReference>
<evidence type="ECO:0000256" key="12">
    <source>
        <dbReference type="ARBA" id="ARBA00023170"/>
    </source>
</evidence>
<comment type="subunit">
    <text evidence="16">Homotetramer.</text>
</comment>
<dbReference type="PANTHER" id="PTHR45816:SF1">
    <property type="entry name" value="INOSITOL 1,4,5-TRISPHOSPHATE RECEPTOR"/>
    <property type="match status" value="1"/>
</dbReference>
<keyword evidence="13 16" id="KW-1071">Ligand-gated ion channel</keyword>
<keyword evidence="12 16" id="KW-0675">Receptor</keyword>
<evidence type="ECO:0000256" key="5">
    <source>
        <dbReference type="ARBA" id="ARBA00022568"/>
    </source>
</evidence>
<protein>
    <recommendedName>
        <fullName evidence="16">Inositol 1,4,5-trisphosphate receptor</fullName>
    </recommendedName>
</protein>
<keyword evidence="10 16" id="KW-0406">Ion transport</keyword>
<evidence type="ECO:0000313" key="21">
    <source>
        <dbReference type="Proteomes" id="UP000289886"/>
    </source>
</evidence>
<dbReference type="PANTHER" id="PTHR45816">
    <property type="entry name" value="MIR DOMAIN-CONTAINING PROTEIN"/>
    <property type="match status" value="1"/>
</dbReference>
<dbReference type="FunFam" id="1.25.10.30:FF:000001">
    <property type="entry name" value="Inositol 1,4,5-trisphosphate receptor, type 2"/>
    <property type="match status" value="1"/>
</dbReference>
<keyword evidence="8 16" id="KW-0256">Endoplasmic reticulum</keyword>
<dbReference type="AlphaFoldDB" id="A0A444UUX5"/>
<comment type="caution">
    <text evidence="20">The sequence shown here is derived from an EMBL/GenBank/DDBJ whole genome shotgun (WGS) entry which is preliminary data.</text>
</comment>
<comment type="similarity">
    <text evidence="3 16">Belongs to the InsP3 receptor family.</text>
</comment>
<dbReference type="InterPro" id="IPR000493">
    <property type="entry name" value="InsP3_rcpt"/>
</dbReference>
<dbReference type="InterPro" id="IPR000699">
    <property type="entry name" value="RIH_dom"/>
</dbReference>
<keyword evidence="7" id="KW-0812">Transmembrane</keyword>
<dbReference type="Pfam" id="PF08454">
    <property type="entry name" value="RIH_assoc"/>
    <property type="match status" value="1"/>
</dbReference>
<evidence type="ECO:0000256" key="11">
    <source>
        <dbReference type="ARBA" id="ARBA00023136"/>
    </source>
</evidence>
<dbReference type="Pfam" id="PF01365">
    <property type="entry name" value="RYDR_ITPR"/>
    <property type="match status" value="1"/>
</dbReference>
<keyword evidence="14 16" id="KW-0407">Ion channel</keyword>
<gene>
    <name evidence="20" type="ORF">EOD39_20620</name>
</gene>
<dbReference type="GO" id="GO:0051209">
    <property type="term" value="P:release of sequestered calcium ion into cytosol"/>
    <property type="evidence" value="ECO:0007669"/>
    <property type="project" value="UniProtKB-UniRule"/>
</dbReference>
<comment type="subcellular location">
    <subcellularLocation>
        <location evidence="2">Cytoplasmic vesicle</location>
        <location evidence="2">Secretory vesicle membrane</location>
        <topology evidence="2">Multi-pass membrane protein</topology>
    </subcellularLocation>
    <subcellularLocation>
        <location evidence="1 16">Endoplasmic reticulum membrane</location>
        <topology evidence="1 16">Multi-pass membrane protein</topology>
    </subcellularLocation>
</comment>
<evidence type="ECO:0000256" key="1">
    <source>
        <dbReference type="ARBA" id="ARBA00004477"/>
    </source>
</evidence>
<feature type="domain" description="RyR/IP3R Homology associated" evidence="19">
    <location>
        <begin position="110"/>
        <end position="214"/>
    </location>
</feature>
<dbReference type="GO" id="GO:0005789">
    <property type="term" value="C:endoplasmic reticulum membrane"/>
    <property type="evidence" value="ECO:0007669"/>
    <property type="project" value="UniProtKB-SubCell"/>
</dbReference>
<keyword evidence="9" id="KW-1133">Transmembrane helix</keyword>
<sequence>MKERLWNLTWTKLNSFYKLMMGSDKSEKFFKVLYDHMKNAHHEVKSTVSVNVSELGNKVKEDKELEAGIDGGPAQFLVPGAPSQYPPAQAAEPEQGEGEAEAEMGPGILIMKPILRFLQLLCENHNHDLQNFLRCQNNKTNYNLVCETLQFLDIMCGSTTGGLGLLGLYINENNVGLIIQTLETLTEYCQGPCQENQTSIVAHECNGIDIITALILNDISPLCHYHMELVLQLKAISLRTVLLNNYLYNKKPNGKGELPEGSIAGKNMKRSIHGMGQMMSTMVLNRKQSLFHPSSQTSVGTDLQGKPKDSIDKQDVTVMDTKIKILEIMQVPADHLSLTCCGNRFAIKLLEDLVFFVVDTANTGQVVMDVTMTKANRERQKLMREQNILKQIFGIIKTPFMDKGTEGPMLRLEELSDQKNAPYQYMFRLCYRVLRHSQEDYRKNQEHIAKQFGVMQSQIGYDILAEDTITALLHNNRKLLEKHITKKEVETFVSLVRRNREPRFLDYLSDLCVSNHVAIPVTQELICKCVLDPKNQDILIRTERRTAKELLHPSGYGMEDDVDEDEVWLVWMDKTNEKQEKGLRQLALEARQGNNHDENVLTYYRYQLKLYARMCLDRQYLAIDDISKQLDVELIFLCMADEMLPYDLRASFCHLMLHTHVDRDPQELVTSVRFARLWTEIPTSITIKDYDSNMNDSRDNKKNTFSSTMGFVEEYLNNVLNDDFPFANEEKNKLTYERLRLLCLLFDDLPLGKKQKESSCPFNFELVDSLLPLNRMGRLG</sequence>
<comment type="domain">
    <text evidence="16">Composed of a large N-terminal cytoplasmic domain (CD) followed by a juxtamembrane domain (JD) and a transmembrane domain (TMD).</text>
</comment>
<dbReference type="GO" id="GO:0005220">
    <property type="term" value="F:inositol 1,4,5-trisphosphate-gated calcium channel activity"/>
    <property type="evidence" value="ECO:0007669"/>
    <property type="project" value="UniProtKB-UniRule"/>
</dbReference>
<evidence type="ECO:0000256" key="3">
    <source>
        <dbReference type="ARBA" id="ARBA00009453"/>
    </source>
</evidence>
<evidence type="ECO:0000313" key="20">
    <source>
        <dbReference type="EMBL" id="RXM91974.1"/>
    </source>
</evidence>